<name>A0A367X9I3_9PROT</name>
<gene>
    <name evidence="1" type="ORF">TH25_12040</name>
</gene>
<reference evidence="1 2" key="1">
    <citation type="submission" date="2014-07" db="EMBL/GenBank/DDBJ databases">
        <title>Draft genome sequence of Thalassospira profundimaris S25-3-2.</title>
        <authorList>
            <person name="Lai Q."/>
            <person name="Shao Z."/>
        </authorList>
    </citation>
    <scope>NUCLEOTIDE SEQUENCE [LARGE SCALE GENOMIC DNA]</scope>
    <source>
        <strain evidence="1 2">S25-3-2</strain>
    </source>
</reference>
<accession>A0A367X9I3</accession>
<organism evidence="1 2">
    <name type="scientific">Thalassospira profundimaris</name>
    <dbReference type="NCBI Taxonomy" id="502049"/>
    <lineage>
        <taxon>Bacteria</taxon>
        <taxon>Pseudomonadati</taxon>
        <taxon>Pseudomonadota</taxon>
        <taxon>Alphaproteobacteria</taxon>
        <taxon>Rhodospirillales</taxon>
        <taxon>Thalassospiraceae</taxon>
        <taxon>Thalassospira</taxon>
    </lineage>
</organism>
<dbReference type="EMBL" id="JPWH01000008">
    <property type="protein sequence ID" value="RCK50323.1"/>
    <property type="molecule type" value="Genomic_DNA"/>
</dbReference>
<evidence type="ECO:0000313" key="2">
    <source>
        <dbReference type="Proteomes" id="UP000252517"/>
    </source>
</evidence>
<dbReference type="AlphaFoldDB" id="A0A367X9I3"/>
<sequence>MRLSVFSDSGALTRIKFFKRFQSHHETCWQKGVPSCCLSISPLIHNLAVLNVFGKTNCRNFAKTGEAGSRNGAKHGFL</sequence>
<comment type="caution">
    <text evidence="1">The sequence shown here is derived from an EMBL/GenBank/DDBJ whole genome shotgun (WGS) entry which is preliminary data.</text>
</comment>
<protein>
    <submittedName>
        <fullName evidence="1">Uncharacterized protein</fullName>
    </submittedName>
</protein>
<dbReference type="Proteomes" id="UP000252517">
    <property type="component" value="Unassembled WGS sequence"/>
</dbReference>
<proteinExistence type="predicted"/>
<evidence type="ECO:0000313" key="1">
    <source>
        <dbReference type="EMBL" id="RCK50323.1"/>
    </source>
</evidence>